<dbReference type="Gene3D" id="1.10.3300.10">
    <property type="entry name" value="Jann2411-like domain"/>
    <property type="match status" value="1"/>
</dbReference>
<dbReference type="EMBL" id="SMKY01000254">
    <property type="protein sequence ID" value="TDD69222.1"/>
    <property type="molecule type" value="Genomic_DNA"/>
</dbReference>
<reference evidence="3 4" key="1">
    <citation type="submission" date="2019-03" db="EMBL/GenBank/DDBJ databases">
        <title>Draft genome sequences of novel Actinobacteria.</title>
        <authorList>
            <person name="Sahin N."/>
            <person name="Ay H."/>
            <person name="Saygin H."/>
        </authorList>
    </citation>
    <scope>NUCLEOTIDE SEQUENCE [LARGE SCALE GENOMIC DNA]</scope>
    <source>
        <strain evidence="3 4">DSM 45941</strain>
    </source>
</reference>
<dbReference type="PANTHER" id="PTHR35525">
    <property type="entry name" value="BLL6575 PROTEIN"/>
    <property type="match status" value="1"/>
</dbReference>
<dbReference type="Pfam" id="PF11706">
    <property type="entry name" value="zf-CGNR"/>
    <property type="match status" value="1"/>
</dbReference>
<evidence type="ECO:0000313" key="4">
    <source>
        <dbReference type="Proteomes" id="UP000295578"/>
    </source>
</evidence>
<name>A0A4R5AGQ6_9ACTN</name>
<dbReference type="Proteomes" id="UP000295578">
    <property type="component" value="Unassembled WGS sequence"/>
</dbReference>
<dbReference type="InterPro" id="IPR010852">
    <property type="entry name" value="ABATE"/>
</dbReference>
<feature type="domain" description="Zinc finger CGNR" evidence="2">
    <location>
        <begin position="179"/>
        <end position="219"/>
    </location>
</feature>
<dbReference type="PANTHER" id="PTHR35525:SF3">
    <property type="entry name" value="BLL6575 PROTEIN"/>
    <property type="match status" value="1"/>
</dbReference>
<dbReference type="InterPro" id="IPR023286">
    <property type="entry name" value="ABATE_dom_sf"/>
</dbReference>
<sequence length="228" mass="24882">MSPSTVLTFTAPPRRRAGPPGPWGRRRRAPSGRTTLGPVKEDPVAFRLDCGATWLNLLATRGRAFGARPVERLPDPVRFAEWLGLCDLAPVQPPHQDDLDRAVRLRETLRPIALATVDGRPPEDDDVRSLETFLGQDDPVALSVDGRLVRSAPPSTRTALARIARQAVDHLTGPQRDDLKVCPEGDCRGVFADPAGRRRWCPSPACASRGRVRALRARRSASAGTQGR</sequence>
<dbReference type="SUPFAM" id="SSF160904">
    <property type="entry name" value="Jann2411-like"/>
    <property type="match status" value="1"/>
</dbReference>
<dbReference type="AlphaFoldDB" id="A0A4R5AGQ6"/>
<proteinExistence type="predicted"/>
<dbReference type="Pfam" id="PF07336">
    <property type="entry name" value="ABATE"/>
    <property type="match status" value="1"/>
</dbReference>
<dbReference type="OrthoDB" id="123307at2"/>
<gene>
    <name evidence="3" type="ORF">E1293_36025</name>
</gene>
<comment type="caution">
    <text evidence="3">The sequence shown here is derived from an EMBL/GenBank/DDBJ whole genome shotgun (WGS) entry which is preliminary data.</text>
</comment>
<keyword evidence="4" id="KW-1185">Reference proteome</keyword>
<dbReference type="InterPro" id="IPR021005">
    <property type="entry name" value="Znf_CGNR"/>
</dbReference>
<feature type="region of interest" description="Disordered" evidence="1">
    <location>
        <begin position="1"/>
        <end position="38"/>
    </location>
</feature>
<evidence type="ECO:0000313" key="3">
    <source>
        <dbReference type="EMBL" id="TDD69222.1"/>
    </source>
</evidence>
<protein>
    <submittedName>
        <fullName evidence="3">Zf-CGNR multi-domain protein</fullName>
    </submittedName>
</protein>
<evidence type="ECO:0000256" key="1">
    <source>
        <dbReference type="SAM" id="MobiDB-lite"/>
    </source>
</evidence>
<accession>A0A4R5AGQ6</accession>
<organism evidence="3 4">
    <name type="scientific">Actinomadura darangshiensis</name>
    <dbReference type="NCBI Taxonomy" id="705336"/>
    <lineage>
        <taxon>Bacteria</taxon>
        <taxon>Bacillati</taxon>
        <taxon>Actinomycetota</taxon>
        <taxon>Actinomycetes</taxon>
        <taxon>Streptosporangiales</taxon>
        <taxon>Thermomonosporaceae</taxon>
        <taxon>Actinomadura</taxon>
    </lineage>
</organism>
<evidence type="ECO:0000259" key="2">
    <source>
        <dbReference type="Pfam" id="PF11706"/>
    </source>
</evidence>